<feature type="transmembrane region" description="Helical" evidence="9">
    <location>
        <begin position="188"/>
        <end position="208"/>
    </location>
</feature>
<comment type="subcellular location">
    <subcellularLocation>
        <location evidence="1">Cell membrane</location>
        <topology evidence="1">Multi-pass membrane protein</topology>
    </subcellularLocation>
</comment>
<dbReference type="GO" id="GO:0022857">
    <property type="term" value="F:transmembrane transporter activity"/>
    <property type="evidence" value="ECO:0007669"/>
    <property type="project" value="InterPro"/>
</dbReference>
<keyword evidence="5" id="KW-0029">Amino-acid transport</keyword>
<dbReference type="PANTHER" id="PTHR11795">
    <property type="entry name" value="BRANCHED-CHAIN AMINO ACID TRANSPORT SYSTEM PERMEASE PROTEIN LIVH"/>
    <property type="match status" value="1"/>
</dbReference>
<dbReference type="AlphaFoldDB" id="A0A1S1RHZ3"/>
<evidence type="ECO:0000313" key="11">
    <source>
        <dbReference type="Proteomes" id="UP000179627"/>
    </source>
</evidence>
<feature type="transmembrane region" description="Helical" evidence="9">
    <location>
        <begin position="34"/>
        <end position="51"/>
    </location>
</feature>
<evidence type="ECO:0000256" key="7">
    <source>
        <dbReference type="ARBA" id="ARBA00023136"/>
    </source>
</evidence>
<organism evidence="10 11">
    <name type="scientific">Parafrankia colletiae</name>
    <dbReference type="NCBI Taxonomy" id="573497"/>
    <lineage>
        <taxon>Bacteria</taxon>
        <taxon>Bacillati</taxon>
        <taxon>Actinomycetota</taxon>
        <taxon>Actinomycetes</taxon>
        <taxon>Frankiales</taxon>
        <taxon>Frankiaceae</taxon>
        <taxon>Parafrankia</taxon>
    </lineage>
</organism>
<evidence type="ECO:0000313" key="10">
    <source>
        <dbReference type="EMBL" id="OHV45371.1"/>
    </source>
</evidence>
<keyword evidence="4 9" id="KW-0812">Transmembrane</keyword>
<protein>
    <submittedName>
        <fullName evidence="10">Branched-chain amino acid ABC transporter permease</fullName>
    </submittedName>
</protein>
<evidence type="ECO:0000256" key="3">
    <source>
        <dbReference type="ARBA" id="ARBA00022475"/>
    </source>
</evidence>
<dbReference type="InterPro" id="IPR001851">
    <property type="entry name" value="ABC_transp_permease"/>
</dbReference>
<dbReference type="PANTHER" id="PTHR11795:SF450">
    <property type="entry name" value="ABC TRANSPORTER PERMEASE PROTEIN"/>
    <property type="match status" value="1"/>
</dbReference>
<feature type="transmembrane region" description="Helical" evidence="9">
    <location>
        <begin position="220"/>
        <end position="248"/>
    </location>
</feature>
<feature type="transmembrane region" description="Helical" evidence="9">
    <location>
        <begin position="6"/>
        <end position="27"/>
    </location>
</feature>
<keyword evidence="7 9" id="KW-0472">Membrane</keyword>
<dbReference type="Pfam" id="PF02653">
    <property type="entry name" value="BPD_transp_2"/>
    <property type="match status" value="1"/>
</dbReference>
<feature type="transmembrane region" description="Helical" evidence="9">
    <location>
        <begin position="57"/>
        <end position="76"/>
    </location>
</feature>
<dbReference type="RefSeq" id="WP_071082325.1">
    <property type="nucleotide sequence ID" value="NZ_MBLM01000010.1"/>
</dbReference>
<keyword evidence="6 9" id="KW-1133">Transmembrane helix</keyword>
<dbReference type="InterPro" id="IPR052157">
    <property type="entry name" value="BCAA_transport_permease"/>
</dbReference>
<comment type="caution">
    <text evidence="10">The sequence shown here is derived from an EMBL/GenBank/DDBJ whole genome shotgun (WGS) entry which is preliminary data.</text>
</comment>
<evidence type="ECO:0000256" key="8">
    <source>
        <dbReference type="ARBA" id="ARBA00037998"/>
    </source>
</evidence>
<comment type="similarity">
    <text evidence="8">Belongs to the binding-protein-dependent transport system permease family. LivHM subfamily.</text>
</comment>
<evidence type="ECO:0000256" key="2">
    <source>
        <dbReference type="ARBA" id="ARBA00022448"/>
    </source>
</evidence>
<evidence type="ECO:0000256" key="9">
    <source>
        <dbReference type="SAM" id="Phobius"/>
    </source>
</evidence>
<feature type="transmembrane region" description="Helical" evidence="9">
    <location>
        <begin position="260"/>
        <end position="282"/>
    </location>
</feature>
<evidence type="ECO:0000256" key="5">
    <source>
        <dbReference type="ARBA" id="ARBA00022970"/>
    </source>
</evidence>
<dbReference type="CDD" id="cd06582">
    <property type="entry name" value="TM_PBP1_LivH_like"/>
    <property type="match status" value="1"/>
</dbReference>
<keyword evidence="3" id="KW-1003">Cell membrane</keyword>
<dbReference type="EMBL" id="MBLM01000010">
    <property type="protein sequence ID" value="OHV45371.1"/>
    <property type="molecule type" value="Genomic_DNA"/>
</dbReference>
<feature type="transmembrane region" description="Helical" evidence="9">
    <location>
        <begin position="140"/>
        <end position="157"/>
    </location>
</feature>
<dbReference type="GO" id="GO:0005886">
    <property type="term" value="C:plasma membrane"/>
    <property type="evidence" value="ECO:0007669"/>
    <property type="project" value="UniProtKB-SubCell"/>
</dbReference>
<keyword evidence="11" id="KW-1185">Reference proteome</keyword>
<name>A0A1S1RHZ3_9ACTN</name>
<accession>A0A1S1RHZ3</accession>
<dbReference type="OrthoDB" id="9807115at2"/>
<keyword evidence="2" id="KW-0813">Transport</keyword>
<proteinExistence type="inferred from homology"/>
<evidence type="ECO:0000256" key="1">
    <source>
        <dbReference type="ARBA" id="ARBA00004651"/>
    </source>
</evidence>
<sequence length="296" mass="30407">MTTFLSFLLNGLSLGSLYALIALGFVIIYKASEILNFAHGAFLLLGAYVIARVEPSVGFAAAVAIGIAVTALVALASEQILFSRVRSAHVASLTIMTLGLDVLITTDLTRRIGSSVMSLGQPWGADVVRLGGVNISENRLTAIGVAFVLIGLLFAAFRFTSWGVALRAAAEDPEAAALMGIRQARVGAVAWLIAGGLAAVAAVFLTGSPTPGLEPNLRTIAFAAFPAAILGGLDSTTGALAGGLIVGVAESLFAGYSSDLTFLGGGFSVVVPYVVMMLVLVVRPAGLFGTKELHRV</sequence>
<evidence type="ECO:0000256" key="4">
    <source>
        <dbReference type="ARBA" id="ARBA00022692"/>
    </source>
</evidence>
<reference evidence="11" key="1">
    <citation type="submission" date="2016-07" db="EMBL/GenBank/DDBJ databases">
        <title>Sequence Frankia sp. strain CcI1.17.</title>
        <authorList>
            <person name="Ghodhbane-Gtari F."/>
            <person name="Swanson E."/>
            <person name="Gueddou A."/>
            <person name="Morris K."/>
            <person name="Hezbri K."/>
            <person name="Ktari A."/>
            <person name="Nouioui I."/>
            <person name="Abebe-Akele F."/>
            <person name="Simpson S."/>
            <person name="Thomas K."/>
            <person name="Gtari M."/>
            <person name="Tisa L.S."/>
            <person name="Hurst S."/>
        </authorList>
    </citation>
    <scope>NUCLEOTIDE SEQUENCE [LARGE SCALE GENOMIC DNA]</scope>
    <source>
        <strain evidence="11">Cc1.17</strain>
    </source>
</reference>
<dbReference type="Proteomes" id="UP000179627">
    <property type="component" value="Unassembled WGS sequence"/>
</dbReference>
<dbReference type="GO" id="GO:0006865">
    <property type="term" value="P:amino acid transport"/>
    <property type="evidence" value="ECO:0007669"/>
    <property type="project" value="UniProtKB-KW"/>
</dbReference>
<gene>
    <name evidence="10" type="ORF">CC117_31885</name>
</gene>
<evidence type="ECO:0000256" key="6">
    <source>
        <dbReference type="ARBA" id="ARBA00022989"/>
    </source>
</evidence>